<dbReference type="Proteomes" id="UP000308874">
    <property type="component" value="Segment"/>
</dbReference>
<protein>
    <submittedName>
        <fullName evidence="1">Uncharacterized protein</fullName>
    </submittedName>
</protein>
<dbReference type="EMBL" id="MK504443">
    <property type="protein sequence ID" value="QBJ03398.1"/>
    <property type="molecule type" value="Genomic_DNA"/>
</dbReference>
<organism evidence="1 2">
    <name type="scientific">Lactobacillus phage 521B</name>
    <dbReference type="NCBI Taxonomy" id="2510942"/>
    <lineage>
        <taxon>Viruses</taxon>
        <taxon>Duplodnaviria</taxon>
        <taxon>Heunggongvirae</taxon>
        <taxon>Uroviricota</taxon>
        <taxon>Caudoviricetes</taxon>
        <taxon>Herelleviridae</taxon>
        <taxon>Tybeckvirus</taxon>
        <taxon>Tybeckvirus tv521B</taxon>
    </lineage>
</organism>
<reference evidence="1 2" key="1">
    <citation type="submission" date="2019-02" db="EMBL/GenBank/DDBJ databases">
        <title>Isolation of virulent Lactobacillus brevis phages.</title>
        <authorList>
            <person name="Feyereisen M."/>
            <person name="Mahony J."/>
            <person name="O'Sullivan T."/>
            <person name="van Sinderen D."/>
        </authorList>
    </citation>
    <scope>NUCLEOTIDE SEQUENCE [LARGE SCALE GENOMIC DNA]</scope>
</reference>
<evidence type="ECO:0000313" key="2">
    <source>
        <dbReference type="Proteomes" id="UP000308874"/>
    </source>
</evidence>
<accession>A0A4Y5FG43</accession>
<evidence type="ECO:0000313" key="1">
    <source>
        <dbReference type="EMBL" id="QBJ03398.1"/>
    </source>
</evidence>
<sequence>MYQVKLFNSRKQGLEEAINTWLKDNLEVDLFDIKYNISDIGDQAMIIYKK</sequence>
<name>A0A4Y5FG43_9CAUD</name>
<proteinExistence type="predicted"/>
<dbReference type="Pfam" id="PF10957">
    <property type="entry name" value="Spore_Cse60"/>
    <property type="match status" value="1"/>
</dbReference>
<gene>
    <name evidence="1" type="ORF">B521_0048</name>
</gene>
<keyword evidence="2" id="KW-1185">Reference proteome</keyword>
<dbReference type="InterPro" id="IPR020296">
    <property type="entry name" value="Spore_Cse60"/>
</dbReference>